<comment type="caution">
    <text evidence="2">The sequence shown here is derived from an EMBL/GenBank/DDBJ whole genome shotgun (WGS) entry which is preliminary data.</text>
</comment>
<evidence type="ECO:0000313" key="2">
    <source>
        <dbReference type="EMBL" id="POW14955.1"/>
    </source>
</evidence>
<dbReference type="EMBL" id="PKSL01000015">
    <property type="protein sequence ID" value="POW14955.1"/>
    <property type="molecule type" value="Genomic_DNA"/>
</dbReference>
<evidence type="ECO:0000313" key="3">
    <source>
        <dbReference type="Proteomes" id="UP000239156"/>
    </source>
</evidence>
<organism evidence="2 3">
    <name type="scientific">Puccinia striiformis</name>
    <dbReference type="NCBI Taxonomy" id="27350"/>
    <lineage>
        <taxon>Eukaryota</taxon>
        <taxon>Fungi</taxon>
        <taxon>Dikarya</taxon>
        <taxon>Basidiomycota</taxon>
        <taxon>Pucciniomycotina</taxon>
        <taxon>Pucciniomycetes</taxon>
        <taxon>Pucciniales</taxon>
        <taxon>Pucciniaceae</taxon>
        <taxon>Puccinia</taxon>
    </lineage>
</organism>
<dbReference type="Proteomes" id="UP000239156">
    <property type="component" value="Unassembled WGS sequence"/>
</dbReference>
<dbReference type="AlphaFoldDB" id="A0A2S4VZK7"/>
<evidence type="ECO:0000256" key="1">
    <source>
        <dbReference type="SAM" id="MobiDB-lite"/>
    </source>
</evidence>
<feature type="compositionally biased region" description="Acidic residues" evidence="1">
    <location>
        <begin position="345"/>
        <end position="362"/>
    </location>
</feature>
<accession>A0A2S4VZK7</accession>
<dbReference type="VEuPathDB" id="FungiDB:PSHT_10790"/>
<dbReference type="VEuPathDB" id="FungiDB:PSTT_02454"/>
<feature type="compositionally biased region" description="Polar residues" evidence="1">
    <location>
        <begin position="49"/>
        <end position="61"/>
    </location>
</feature>
<feature type="compositionally biased region" description="Polar residues" evidence="1">
    <location>
        <begin position="69"/>
        <end position="83"/>
    </location>
</feature>
<name>A0A2S4VZK7_9BASI</name>
<sequence>MARKASPSASITLFTSPGFSNAKTSIVIKPQLLYPSSFEFIKPLPPSSQPTSDNTGATTHQQKIRKENNSTIEVNSKQKNPPFQTATLMEPEYEVDCQRGETILRTSRVRHQFEELAALCHSLGPTDDGDQSSTTAIVTNDEINARTRIVVELQLTLLPVLQQQLADLLASLSLETLSQDPDPRYNVTREILAQIGPHLRRIRHSVCAISPSYEAGVAGPAGIDGHYGMVKTYRCDSLAKDVEKITCYLLRDLFEVYAEFMGEGESSGDFPLFSGLKIPLYSLRAQTMQKTARINKLISNVIKRSRQSDLANLQEKWQTVVKRLTSSLKYVSRRIHCTLNRPIDEDSESEDTSDSDGDDESEGSIKLEDHSLYASSAHTPLHPHVLELVQASLPILKLGRIFYNRLLVRSSPTFTLDDRTSSRDIMNMKEDTIQIAINILAIVDNTINIHMERDDLQLRMQAVHSSMNKIMEELDSSIISLGFQLLPIPPRANLPSSENYFRTRFYDLRHQFRWALGSYLKTAHIWGEHTPQLLSCWQLGHPDLNKVPEDFKFSAVHH</sequence>
<dbReference type="PANTHER" id="PTHR33069">
    <property type="entry name" value="CHROMOSOME 7, WHOLE GENOME SHOTGUN SEQUENCE-RELATED"/>
    <property type="match status" value="1"/>
</dbReference>
<protein>
    <submittedName>
        <fullName evidence="2">Uncharacterized protein</fullName>
    </submittedName>
</protein>
<dbReference type="PANTHER" id="PTHR33069:SF3">
    <property type="entry name" value="DYNEIN HEAVY CHAIN TAIL DOMAIN-CONTAINING PROTEIN"/>
    <property type="match status" value="1"/>
</dbReference>
<reference evidence="2" key="1">
    <citation type="submission" date="2017-12" db="EMBL/GenBank/DDBJ databases">
        <title>Gene loss provides genomic basis for host adaptation in cereal stripe rust fungi.</title>
        <authorList>
            <person name="Xia C."/>
        </authorList>
    </citation>
    <scope>NUCLEOTIDE SEQUENCE [LARGE SCALE GENOMIC DNA]</scope>
    <source>
        <strain evidence="2">93-210</strain>
    </source>
</reference>
<gene>
    <name evidence="2" type="ORF">PSTT_02454</name>
</gene>
<feature type="region of interest" description="Disordered" evidence="1">
    <location>
        <begin position="341"/>
        <end position="363"/>
    </location>
</feature>
<proteinExistence type="predicted"/>
<feature type="region of interest" description="Disordered" evidence="1">
    <location>
        <begin position="43"/>
        <end position="83"/>
    </location>
</feature>
<keyword evidence="3" id="KW-1185">Reference proteome</keyword>